<evidence type="ECO:0000256" key="1">
    <source>
        <dbReference type="SAM" id="MobiDB-lite"/>
    </source>
</evidence>
<evidence type="ECO:0000313" key="4">
    <source>
        <dbReference type="EMBL" id="MCO0831749.1"/>
    </source>
</evidence>
<name>A0ABT0ZP42_9LACO</name>
<feature type="compositionally biased region" description="Basic and acidic residues" evidence="1">
    <location>
        <begin position="681"/>
        <end position="720"/>
    </location>
</feature>
<feature type="compositionally biased region" description="Basic and acidic residues" evidence="1">
    <location>
        <begin position="778"/>
        <end position="816"/>
    </location>
</feature>
<feature type="compositionally biased region" description="Basic and acidic residues" evidence="1">
    <location>
        <begin position="869"/>
        <end position="911"/>
    </location>
</feature>
<feature type="compositionally biased region" description="Basic and acidic residues" evidence="1">
    <location>
        <begin position="530"/>
        <end position="564"/>
    </location>
</feature>
<gene>
    <name evidence="4" type="ORF">NFX39_01395</name>
</gene>
<feature type="compositionally biased region" description="Acidic residues" evidence="1">
    <location>
        <begin position="579"/>
        <end position="590"/>
    </location>
</feature>
<feature type="compositionally biased region" description="Basic and acidic residues" evidence="1">
    <location>
        <begin position="636"/>
        <end position="664"/>
    </location>
</feature>
<comment type="caution">
    <text evidence="4">The sequence shown here is derived from an EMBL/GenBank/DDBJ whole genome shotgun (WGS) entry which is preliminary data.</text>
</comment>
<keyword evidence="5" id="KW-1185">Reference proteome</keyword>
<evidence type="ECO:0000256" key="2">
    <source>
        <dbReference type="SAM" id="Phobius"/>
    </source>
</evidence>
<feature type="compositionally biased region" description="Basic and acidic residues" evidence="1">
    <location>
        <begin position="1055"/>
        <end position="1094"/>
    </location>
</feature>
<feature type="domain" description="DUF1542" evidence="3">
    <location>
        <begin position="528"/>
        <end position="586"/>
    </location>
</feature>
<feature type="compositionally biased region" description="Basic and acidic residues" evidence="1">
    <location>
        <begin position="825"/>
        <end position="856"/>
    </location>
</feature>
<feature type="compositionally biased region" description="Low complexity" evidence="1">
    <location>
        <begin position="665"/>
        <end position="680"/>
    </location>
</feature>
<proteinExistence type="predicted"/>
<feature type="compositionally biased region" description="Basic and acidic residues" evidence="1">
    <location>
        <begin position="1110"/>
        <end position="1129"/>
    </location>
</feature>
<sequence>MLAFFYTGTNYGGQSDEERNAMVGGRDHTVHNDSGTLYTLPVQDYSNHYIKISYTSNSRKGGSGHDNFFTTEKIEFTSSNDKLKERVADDQKKADASTAAKVSARSDINAARKAAEEKIANNPTWTNAEKATEKQKVEDAYTASENFFNDQTSLDAVNPDKIKEMGTKTVTTMQGYGNENGESIADRIKDARAALSQTKLAKDAEIAYNKDLTKSEATGFQTSSDSFNTSFGNQLTNIVATDKDAAQKIFDIENDIQTKYRQIVVKGGKSFSDSSKQSTTNLTNAYNDAKSAIQNNKTLTHAQITGRLTDLQNDYTKALADLQAAKKTQDLETVASNFADKIAVDEKDLDRNDQLQKLINDFKNRSDYENQRNAILNDKTIDTPERNRQLQALDAAYNAVIKRMNNATKITDAEDTSSDTGAKTEITTIKGTHKSGDSIPDQIKKGQNAMDQQGTDADNTLAGMTNLSKKEQAVEKAKIDALVADAKKAYDGNADADAVEKTTKDSTLAAQIQAILDADRKKTITDLKNDAKDAIDGKAKQAKDDIDKRDDLNQDEKNKAKDAIDNAAGKAKTKVDGDNNADDIDTDGDVDPSKDTVDGLKGHPSLDDQKNKAKGDIDDAANKAKQAIDNNPNLPKADKDKHKADIDKAAKDAKGKIDGSKNADDLNGNDGQGGNAAAAKGDFKKAADGVNDDVNHHDSLDKQKNDAKKGIDDDADKAKTAIDNNPNLPQSDKDKDKAAIDDAAKKAKGEIDGAKDADDLHGNDGKSGKAGQAASDFDSDKNKVDGDVNKHESLDDQKKDAKGAIDNDADKAKKAIDNNPNLPQPDKDKAKAKIDDAAKDAKKKIDGAQNADDLHGNDGNSGKAGEAAGDFKKAADDVKNDTDHHESFDDQKKDAKKGIDDAADKAKKAIDDNPALPEEDKAKHRAEIDDAAKKAKDKIDGSKDAADLHGNDGHSGKAGDAAGDFKKASDDVNDDVKKHKSLDDQKKDAKNNIDNDADKEKKAIDDDPNLPSDDKKKDKDAIDDAAKKAKNKIDGAKNADDLNGGAGKDANADFNKAKGHVDDDMNNHKPFDDQKKDAKSAIDNDADKAKKAIDDNPALPAADKAKHRKQIDDAAKKAKDKIDGAKTPDDLNNGTGKDGKDGFKKDLDDINDDVKKHKSLADQKKDAKADIDDKAKKAKEAIDNLPNVPQADKDKAKAAIDDEAQRAKNRMDGAGNIDDLDAIKFDTSFDHKTEGIVTDMENKNKTGVKPGKVTAEPLAFAKHVMPQTARKVKKHFLAFIMLVATAGTSIFFVTTKKH</sequence>
<dbReference type="Proteomes" id="UP001523234">
    <property type="component" value="Unassembled WGS sequence"/>
</dbReference>
<organism evidence="4 5">
    <name type="scientific">Fructobacillus apis</name>
    <dbReference type="NCBI Taxonomy" id="2935017"/>
    <lineage>
        <taxon>Bacteria</taxon>
        <taxon>Bacillati</taxon>
        <taxon>Bacillota</taxon>
        <taxon>Bacilli</taxon>
        <taxon>Lactobacillales</taxon>
        <taxon>Lactobacillaceae</taxon>
        <taxon>Fructobacillus</taxon>
    </lineage>
</organism>
<feature type="region of interest" description="Disordered" evidence="1">
    <location>
        <begin position="530"/>
        <end position="1174"/>
    </location>
</feature>
<dbReference type="RefSeq" id="WP_252442297.1">
    <property type="nucleotide sequence ID" value="NZ_JAMWYK010000001.1"/>
</dbReference>
<keyword evidence="2" id="KW-1133">Transmembrane helix</keyword>
<dbReference type="InterPro" id="IPR011439">
    <property type="entry name" value="DUF1542"/>
</dbReference>
<reference evidence="4 5" key="1">
    <citation type="submission" date="2022-06" db="EMBL/GenBank/DDBJ databases">
        <title>Fructobacillus taiwanensis sp. nov., isolated from the honeybee.</title>
        <authorList>
            <person name="Chen Y.-S."/>
            <person name="Wang L.-T."/>
            <person name="Lee Y.-S."/>
            <person name="Chang Y.-C."/>
            <person name="Wu H.-C."/>
            <person name="Liao C.-Y."/>
            <person name="Chen W.-H."/>
            <person name="Deng J.-N."/>
            <person name="Wang Y.-H."/>
        </authorList>
    </citation>
    <scope>NUCLEOTIDE SEQUENCE [LARGE SCALE GENOMIC DNA]</scope>
    <source>
        <strain evidence="4 5">W13</strain>
    </source>
</reference>
<feature type="compositionally biased region" description="Basic and acidic residues" evidence="1">
    <location>
        <begin position="731"/>
        <end position="767"/>
    </location>
</feature>
<feature type="domain" description="DUF1542" evidence="3">
    <location>
        <begin position="798"/>
        <end position="853"/>
    </location>
</feature>
<dbReference type="Pfam" id="PF07564">
    <property type="entry name" value="DUF1542"/>
    <property type="match status" value="2"/>
</dbReference>
<feature type="compositionally biased region" description="Basic and acidic residues" evidence="1">
    <location>
        <begin position="591"/>
        <end position="622"/>
    </location>
</feature>
<protein>
    <submittedName>
        <fullName evidence="4">DUF1542 domain-containing protein</fullName>
    </submittedName>
</protein>
<feature type="compositionally biased region" description="Basic and acidic residues" evidence="1">
    <location>
        <begin position="1137"/>
        <end position="1174"/>
    </location>
</feature>
<evidence type="ECO:0000259" key="3">
    <source>
        <dbReference type="Pfam" id="PF07564"/>
    </source>
</evidence>
<accession>A0ABT0ZP42</accession>
<evidence type="ECO:0000313" key="5">
    <source>
        <dbReference type="Proteomes" id="UP001523234"/>
    </source>
</evidence>
<keyword evidence="2" id="KW-0812">Transmembrane</keyword>
<feature type="compositionally biased region" description="Basic and acidic residues" evidence="1">
    <location>
        <begin position="918"/>
        <end position="1005"/>
    </location>
</feature>
<feature type="compositionally biased region" description="Basic and acidic residues" evidence="1">
    <location>
        <begin position="1012"/>
        <end position="1040"/>
    </location>
</feature>
<dbReference type="EMBL" id="JAMWYK010000001">
    <property type="protein sequence ID" value="MCO0831749.1"/>
    <property type="molecule type" value="Genomic_DNA"/>
</dbReference>
<feature type="transmembrane region" description="Helical" evidence="2">
    <location>
        <begin position="1276"/>
        <end position="1294"/>
    </location>
</feature>
<keyword evidence="2" id="KW-0472">Membrane</keyword>